<dbReference type="Gene3D" id="3.30.70.330">
    <property type="match status" value="1"/>
</dbReference>
<evidence type="ECO:0000259" key="3">
    <source>
        <dbReference type="PROSITE" id="PS50102"/>
    </source>
</evidence>
<dbReference type="PaxDb" id="2903-EOD31759"/>
<organism evidence="4 5">
    <name type="scientific">Emiliania huxleyi (strain CCMP1516)</name>
    <dbReference type="NCBI Taxonomy" id="280463"/>
    <lineage>
        <taxon>Eukaryota</taxon>
        <taxon>Haptista</taxon>
        <taxon>Haptophyta</taxon>
        <taxon>Prymnesiophyceae</taxon>
        <taxon>Isochrysidales</taxon>
        <taxon>Noelaerhabdaceae</taxon>
        <taxon>Emiliania</taxon>
    </lineage>
</organism>
<evidence type="ECO:0000256" key="1">
    <source>
        <dbReference type="PROSITE-ProRule" id="PRU00176"/>
    </source>
</evidence>
<feature type="compositionally biased region" description="Basic and acidic residues" evidence="2">
    <location>
        <begin position="262"/>
        <end position="272"/>
    </location>
</feature>
<dbReference type="SUPFAM" id="SSF54928">
    <property type="entry name" value="RNA-binding domain, RBD"/>
    <property type="match status" value="1"/>
</dbReference>
<feature type="compositionally biased region" description="Acidic residues" evidence="2">
    <location>
        <begin position="12"/>
        <end position="34"/>
    </location>
</feature>
<protein>
    <recommendedName>
        <fullName evidence="3">RRM domain-containing protein</fullName>
    </recommendedName>
</protein>
<dbReference type="GeneID" id="17277032"/>
<dbReference type="RefSeq" id="XP_005784188.1">
    <property type="nucleotide sequence ID" value="XM_005784131.1"/>
</dbReference>
<feature type="region of interest" description="Disordered" evidence="2">
    <location>
        <begin position="311"/>
        <end position="357"/>
    </location>
</feature>
<reference evidence="5" key="1">
    <citation type="journal article" date="2013" name="Nature">
        <title>Pan genome of the phytoplankton Emiliania underpins its global distribution.</title>
        <authorList>
            <person name="Read B.A."/>
            <person name="Kegel J."/>
            <person name="Klute M.J."/>
            <person name="Kuo A."/>
            <person name="Lefebvre S.C."/>
            <person name="Maumus F."/>
            <person name="Mayer C."/>
            <person name="Miller J."/>
            <person name="Monier A."/>
            <person name="Salamov A."/>
            <person name="Young J."/>
            <person name="Aguilar M."/>
            <person name="Claverie J.M."/>
            <person name="Frickenhaus S."/>
            <person name="Gonzalez K."/>
            <person name="Herman E.K."/>
            <person name="Lin Y.C."/>
            <person name="Napier J."/>
            <person name="Ogata H."/>
            <person name="Sarno A.F."/>
            <person name="Shmutz J."/>
            <person name="Schroeder D."/>
            <person name="de Vargas C."/>
            <person name="Verret F."/>
            <person name="von Dassow P."/>
            <person name="Valentin K."/>
            <person name="Van de Peer Y."/>
            <person name="Wheeler G."/>
            <person name="Dacks J.B."/>
            <person name="Delwiche C.F."/>
            <person name="Dyhrman S.T."/>
            <person name="Glockner G."/>
            <person name="John U."/>
            <person name="Richards T."/>
            <person name="Worden A.Z."/>
            <person name="Zhang X."/>
            <person name="Grigoriev I.V."/>
            <person name="Allen A.E."/>
            <person name="Bidle K."/>
            <person name="Borodovsky M."/>
            <person name="Bowler C."/>
            <person name="Brownlee C."/>
            <person name="Cock J.M."/>
            <person name="Elias M."/>
            <person name="Gladyshev V.N."/>
            <person name="Groth M."/>
            <person name="Guda C."/>
            <person name="Hadaegh A."/>
            <person name="Iglesias-Rodriguez M.D."/>
            <person name="Jenkins J."/>
            <person name="Jones B.M."/>
            <person name="Lawson T."/>
            <person name="Leese F."/>
            <person name="Lindquist E."/>
            <person name="Lobanov A."/>
            <person name="Lomsadze A."/>
            <person name="Malik S.B."/>
            <person name="Marsh M.E."/>
            <person name="Mackinder L."/>
            <person name="Mock T."/>
            <person name="Mueller-Roeber B."/>
            <person name="Pagarete A."/>
            <person name="Parker M."/>
            <person name="Probert I."/>
            <person name="Quesneville H."/>
            <person name="Raines C."/>
            <person name="Rensing S.A."/>
            <person name="Riano-Pachon D.M."/>
            <person name="Richier S."/>
            <person name="Rokitta S."/>
            <person name="Shiraiwa Y."/>
            <person name="Soanes D.M."/>
            <person name="van der Giezen M."/>
            <person name="Wahlund T.M."/>
            <person name="Williams B."/>
            <person name="Wilson W."/>
            <person name="Wolfe G."/>
            <person name="Wurch L.L."/>
        </authorList>
    </citation>
    <scope>NUCLEOTIDE SEQUENCE</scope>
</reference>
<dbReference type="AlphaFoldDB" id="A0A0D3K7M4"/>
<name>A0A0D3K7M4_EMIH1</name>
<feature type="region of interest" description="Disordered" evidence="2">
    <location>
        <begin position="176"/>
        <end position="287"/>
    </location>
</feature>
<dbReference type="InterPro" id="IPR000504">
    <property type="entry name" value="RRM_dom"/>
</dbReference>
<dbReference type="Proteomes" id="UP000013827">
    <property type="component" value="Unassembled WGS sequence"/>
</dbReference>
<dbReference type="GO" id="GO:0003723">
    <property type="term" value="F:RNA binding"/>
    <property type="evidence" value="ECO:0007669"/>
    <property type="project" value="UniProtKB-UniRule"/>
</dbReference>
<feature type="compositionally biased region" description="Gly residues" evidence="2">
    <location>
        <begin position="318"/>
        <end position="330"/>
    </location>
</feature>
<feature type="compositionally biased region" description="Low complexity" evidence="2">
    <location>
        <begin position="54"/>
        <end position="70"/>
    </location>
</feature>
<dbReference type="OMA" id="WSISFAR"/>
<keyword evidence="1" id="KW-0694">RNA-binding</keyword>
<feature type="region of interest" description="Disordered" evidence="2">
    <location>
        <begin position="1"/>
        <end position="83"/>
    </location>
</feature>
<dbReference type="HOGENOM" id="CLU_777154_0_0_1"/>
<evidence type="ECO:0000313" key="5">
    <source>
        <dbReference type="Proteomes" id="UP000013827"/>
    </source>
</evidence>
<accession>A0A0D3K7M4</accession>
<sequence>MAADDGLSAVLAEEEPASDLFEEEFEEDDDEEDENSRHRRHRDREAVASENGGTPAQSPATPAAAPTAAPVEGSGSGATSTSAAGVGAASAAGAAGKTLCLRSLPPDFSPRELRCLVGLLPGFEDCHLVGRDGIGFVRFASADEAKAACSLLSAFVVDPAAEPPRPLMAEVARRELESRVPRPRQPRNGRPPVPAAPLLPHAGLAGRPTPLDRPLYYGRPGPGQGQDYQRARFAPPPPYPHHHPAGLHAPLHASAPNGFPPPDRKRPRHDEPLPDGNRGSRDTLCIRGFDPAAGGGWAAPGGLGPLQVEFARRSMQPGPGGGGGGGGGGAGPPPTLAAPPRVAFSGGPGHRRASGPY</sequence>
<feature type="compositionally biased region" description="Low complexity" evidence="2">
    <location>
        <begin position="246"/>
        <end position="256"/>
    </location>
</feature>
<proteinExistence type="predicted"/>
<feature type="domain" description="RRM" evidence="3">
    <location>
        <begin position="97"/>
        <end position="174"/>
    </location>
</feature>
<dbReference type="EnsemblProtists" id="EOD31759">
    <property type="protein sequence ID" value="EOD31759"/>
    <property type="gene ID" value="EMIHUDRAFT_468098"/>
</dbReference>
<evidence type="ECO:0000313" key="4">
    <source>
        <dbReference type="EnsemblProtists" id="EOD31759"/>
    </source>
</evidence>
<keyword evidence="5" id="KW-1185">Reference proteome</keyword>
<dbReference type="KEGG" id="ehx:EMIHUDRAFT_468098"/>
<reference evidence="4" key="2">
    <citation type="submission" date="2024-10" db="UniProtKB">
        <authorList>
            <consortium name="EnsemblProtists"/>
        </authorList>
    </citation>
    <scope>IDENTIFICATION</scope>
</reference>
<feature type="compositionally biased region" description="Low complexity" evidence="2">
    <location>
        <begin position="198"/>
        <end position="208"/>
    </location>
</feature>
<dbReference type="InterPro" id="IPR035979">
    <property type="entry name" value="RBD_domain_sf"/>
</dbReference>
<evidence type="ECO:0000256" key="2">
    <source>
        <dbReference type="SAM" id="MobiDB-lite"/>
    </source>
</evidence>
<dbReference type="InterPro" id="IPR012677">
    <property type="entry name" value="Nucleotide-bd_a/b_plait_sf"/>
</dbReference>
<dbReference type="PROSITE" id="PS50102">
    <property type="entry name" value="RRM"/>
    <property type="match status" value="1"/>
</dbReference>